<organism evidence="2">
    <name type="scientific">marine metagenome</name>
    <dbReference type="NCBI Taxonomy" id="408172"/>
    <lineage>
        <taxon>unclassified sequences</taxon>
        <taxon>metagenomes</taxon>
        <taxon>ecological metagenomes</taxon>
    </lineage>
</organism>
<dbReference type="InterPro" id="IPR023885">
    <property type="entry name" value="4Fe4S-binding_SPASM_dom"/>
</dbReference>
<reference evidence="2" key="1">
    <citation type="submission" date="2018-05" db="EMBL/GenBank/DDBJ databases">
        <authorList>
            <person name="Lanie J.A."/>
            <person name="Ng W.-L."/>
            <person name="Kazmierczak K.M."/>
            <person name="Andrzejewski T.M."/>
            <person name="Davidsen T.M."/>
            <person name="Wayne K.J."/>
            <person name="Tettelin H."/>
            <person name="Glass J.I."/>
            <person name="Rusch D."/>
            <person name="Podicherti R."/>
            <person name="Tsui H.-C.T."/>
            <person name="Winkler M.E."/>
        </authorList>
    </citation>
    <scope>NUCLEOTIDE SEQUENCE</scope>
</reference>
<dbReference type="NCBIfam" id="NF033640">
    <property type="entry name" value="N_Twi_rSAM"/>
    <property type="match status" value="1"/>
</dbReference>
<protein>
    <recommendedName>
        <fullName evidence="1">4Fe4S-binding SPASM domain-containing protein</fullName>
    </recommendedName>
</protein>
<dbReference type="Pfam" id="PF13186">
    <property type="entry name" value="SPASM"/>
    <property type="match status" value="1"/>
</dbReference>
<dbReference type="SUPFAM" id="SSF102114">
    <property type="entry name" value="Radical SAM enzymes"/>
    <property type="match status" value="1"/>
</dbReference>
<feature type="domain" description="4Fe4S-binding SPASM" evidence="1">
    <location>
        <begin position="2"/>
        <end position="70"/>
    </location>
</feature>
<dbReference type="EMBL" id="UINC01180120">
    <property type="protein sequence ID" value="SVD89154.1"/>
    <property type="molecule type" value="Genomic_DNA"/>
</dbReference>
<dbReference type="Gene3D" id="3.20.20.70">
    <property type="entry name" value="Aldolase class I"/>
    <property type="match status" value="2"/>
</dbReference>
<sequence length="225" mass="26096">MFQHLATHPHGGVTHCCVADHRNALSSSRDGDRFYNLNRDTVHDTMNSESYKKARLEVLDGKKPKACLRCFAEEAKGMNSKRVEEIKNYPEYTVDVAREVTDSTGYMKDVQLEFVELRLGNTCNVACRTCNPASSSKWRNDYDALQKATTFQLTDYNTLEGFRWPEREGFWEDLLQHCDNVKTFYINGGEPMLIKEHFAFLERLVELGKTDIKLWYNINMTIMNE</sequence>
<proteinExistence type="predicted"/>
<evidence type="ECO:0000313" key="2">
    <source>
        <dbReference type="EMBL" id="SVD89154.1"/>
    </source>
</evidence>
<gene>
    <name evidence="2" type="ORF">METZ01_LOCUS442008</name>
</gene>
<dbReference type="InterPro" id="IPR058240">
    <property type="entry name" value="rSAM_sf"/>
</dbReference>
<name>A0A382Z0V5_9ZZZZ</name>
<evidence type="ECO:0000259" key="1">
    <source>
        <dbReference type="Pfam" id="PF13186"/>
    </source>
</evidence>
<feature type="non-terminal residue" evidence="2">
    <location>
        <position position="225"/>
    </location>
</feature>
<accession>A0A382Z0V5</accession>
<dbReference type="InterPro" id="IPR013785">
    <property type="entry name" value="Aldolase_TIM"/>
</dbReference>
<dbReference type="AlphaFoldDB" id="A0A382Z0V5"/>